<sequence length="159" mass="17364">MEWLTNCPHTLLVCRDRKQVSRSGGEGKKLGEEDNHDPLYTKHTLTENPSLIMRGDGSHWVLIVSRGAPRVPATRIYVPASALWGSNIHWQPKQQIRLRVFIAFLIPRQQVVVPVSAHSVSQLKHGGGGGGLGAKSSSVSPVSQTLFSSPRTALSQRNG</sequence>
<comment type="caution">
    <text evidence="2">The sequence shown here is derived from an EMBL/GenBank/DDBJ whole genome shotgun (WGS) entry which is preliminary data.</text>
</comment>
<keyword evidence="3" id="KW-1185">Reference proteome</keyword>
<accession>A0A9N7VZ94</accession>
<proteinExistence type="predicted"/>
<feature type="region of interest" description="Disordered" evidence="1">
    <location>
        <begin position="123"/>
        <end position="159"/>
    </location>
</feature>
<feature type="compositionally biased region" description="Polar residues" evidence="1">
    <location>
        <begin position="135"/>
        <end position="159"/>
    </location>
</feature>
<evidence type="ECO:0000313" key="3">
    <source>
        <dbReference type="Proteomes" id="UP001153269"/>
    </source>
</evidence>
<evidence type="ECO:0000256" key="1">
    <source>
        <dbReference type="SAM" id="MobiDB-lite"/>
    </source>
</evidence>
<name>A0A9N7VZ94_PLEPL</name>
<dbReference type="EMBL" id="CADEAL010004505">
    <property type="protein sequence ID" value="CAB1461046.1"/>
    <property type="molecule type" value="Genomic_DNA"/>
</dbReference>
<gene>
    <name evidence="2" type="ORF">PLEPLA_LOCUS48921</name>
</gene>
<dbReference type="AlphaFoldDB" id="A0A9N7VZ94"/>
<evidence type="ECO:0000313" key="2">
    <source>
        <dbReference type="EMBL" id="CAB1461046.1"/>
    </source>
</evidence>
<reference evidence="2" key="1">
    <citation type="submission" date="2020-03" db="EMBL/GenBank/DDBJ databases">
        <authorList>
            <person name="Weist P."/>
        </authorList>
    </citation>
    <scope>NUCLEOTIDE SEQUENCE</scope>
</reference>
<organism evidence="2 3">
    <name type="scientific">Pleuronectes platessa</name>
    <name type="common">European plaice</name>
    <dbReference type="NCBI Taxonomy" id="8262"/>
    <lineage>
        <taxon>Eukaryota</taxon>
        <taxon>Metazoa</taxon>
        <taxon>Chordata</taxon>
        <taxon>Craniata</taxon>
        <taxon>Vertebrata</taxon>
        <taxon>Euteleostomi</taxon>
        <taxon>Actinopterygii</taxon>
        <taxon>Neopterygii</taxon>
        <taxon>Teleostei</taxon>
        <taxon>Neoteleostei</taxon>
        <taxon>Acanthomorphata</taxon>
        <taxon>Carangaria</taxon>
        <taxon>Pleuronectiformes</taxon>
        <taxon>Pleuronectoidei</taxon>
        <taxon>Pleuronectidae</taxon>
        <taxon>Pleuronectes</taxon>
    </lineage>
</organism>
<dbReference type="Proteomes" id="UP001153269">
    <property type="component" value="Unassembled WGS sequence"/>
</dbReference>
<protein>
    <submittedName>
        <fullName evidence="2">Uncharacterized protein</fullName>
    </submittedName>
</protein>